<gene>
    <name evidence="4" type="ORF">GOP47_0018067</name>
</gene>
<evidence type="ECO:0000313" key="4">
    <source>
        <dbReference type="EMBL" id="KAI5067539.1"/>
    </source>
</evidence>
<evidence type="ECO:0000256" key="1">
    <source>
        <dbReference type="ARBA" id="ARBA00005536"/>
    </source>
</evidence>
<dbReference type="Proteomes" id="UP000886520">
    <property type="component" value="Chromosome 17"/>
</dbReference>
<dbReference type="Gene3D" id="1.20.1260.60">
    <property type="entry name" value="Vacuolar protein sorting-associated protein Ist1"/>
    <property type="match status" value="1"/>
</dbReference>
<comment type="similarity">
    <text evidence="1">Belongs to the IST1 family.</text>
</comment>
<comment type="caution">
    <text evidence="4">The sequence shown here is derived from an EMBL/GenBank/DDBJ whole genome shotgun (WGS) entry which is preliminary data.</text>
</comment>
<accession>A0A9D4ZAA4</accession>
<protein>
    <submittedName>
        <fullName evidence="4">Uncharacterized protein</fullName>
    </submittedName>
</protein>
<dbReference type="AlphaFoldDB" id="A0A9D4ZAA4"/>
<keyword evidence="2" id="KW-0175">Coiled coil</keyword>
<dbReference type="GO" id="GO:0015031">
    <property type="term" value="P:protein transport"/>
    <property type="evidence" value="ECO:0007669"/>
    <property type="project" value="InterPro"/>
</dbReference>
<name>A0A9D4ZAA4_ADICA</name>
<dbReference type="InterPro" id="IPR042277">
    <property type="entry name" value="IST1-like"/>
</dbReference>
<dbReference type="InterPro" id="IPR005061">
    <property type="entry name" value="Ist1"/>
</dbReference>
<sequence>MKRCATRCGSSTQRLRLTKSLFLRWGHRHDFPAAQWRSLLGQTLARCVALRKQVEREVAQLRAEAAEYLYIGLLHRADEKVALASRGQKLYLAYILIQQYCEQAINHLIDIENCEGKECSLEAQEAISSLLYVMPRCEELIELRLLEPLISSKFGNSFVSAVAENSVLCAVDKKIILLLSWSVPNWPTRKAMLEKIAIDFTGSIKLLTTSFSKVPSNRASLRTFTKNDLKRSSNGGLSSTSRFPGQSIPCQGQSFTYREFQTKQANSYRALHTLSSRRSPSPSLSESPVDKNQGTKNQAASPGSAKSGKNANLQDYKSPTWNLCINL</sequence>
<feature type="coiled-coil region" evidence="2">
    <location>
        <begin position="44"/>
        <end position="71"/>
    </location>
</feature>
<feature type="compositionally biased region" description="Polar residues" evidence="3">
    <location>
        <begin position="307"/>
        <end position="318"/>
    </location>
</feature>
<reference evidence="4" key="1">
    <citation type="submission" date="2021-01" db="EMBL/GenBank/DDBJ databases">
        <title>Adiantum capillus-veneris genome.</title>
        <authorList>
            <person name="Fang Y."/>
            <person name="Liao Q."/>
        </authorList>
    </citation>
    <scope>NUCLEOTIDE SEQUENCE</scope>
    <source>
        <strain evidence="4">H3</strain>
        <tissue evidence="4">Leaf</tissue>
    </source>
</reference>
<feature type="region of interest" description="Disordered" evidence="3">
    <location>
        <begin position="272"/>
        <end position="318"/>
    </location>
</feature>
<evidence type="ECO:0000256" key="3">
    <source>
        <dbReference type="SAM" id="MobiDB-lite"/>
    </source>
</evidence>
<feature type="compositionally biased region" description="Low complexity" evidence="3">
    <location>
        <begin position="274"/>
        <end position="287"/>
    </location>
</feature>
<feature type="compositionally biased region" description="Polar residues" evidence="3">
    <location>
        <begin position="290"/>
        <end position="301"/>
    </location>
</feature>
<organism evidence="4 5">
    <name type="scientific">Adiantum capillus-veneris</name>
    <name type="common">Maidenhair fern</name>
    <dbReference type="NCBI Taxonomy" id="13818"/>
    <lineage>
        <taxon>Eukaryota</taxon>
        <taxon>Viridiplantae</taxon>
        <taxon>Streptophyta</taxon>
        <taxon>Embryophyta</taxon>
        <taxon>Tracheophyta</taxon>
        <taxon>Polypodiopsida</taxon>
        <taxon>Polypodiidae</taxon>
        <taxon>Polypodiales</taxon>
        <taxon>Pteridineae</taxon>
        <taxon>Pteridaceae</taxon>
        <taxon>Vittarioideae</taxon>
        <taxon>Adiantum</taxon>
    </lineage>
</organism>
<dbReference type="PANTHER" id="PTHR12161:SF16">
    <property type="entry name" value="REGULATOR OF VPS4 ACTIVITY IN THE MVB PATHWAY PROTEIN"/>
    <property type="match status" value="1"/>
</dbReference>
<evidence type="ECO:0000313" key="5">
    <source>
        <dbReference type="Proteomes" id="UP000886520"/>
    </source>
</evidence>
<evidence type="ECO:0000256" key="2">
    <source>
        <dbReference type="SAM" id="Coils"/>
    </source>
</evidence>
<dbReference type="EMBL" id="JABFUD020000017">
    <property type="protein sequence ID" value="KAI5067539.1"/>
    <property type="molecule type" value="Genomic_DNA"/>
</dbReference>
<dbReference type="Pfam" id="PF03398">
    <property type="entry name" value="Ist1"/>
    <property type="match status" value="1"/>
</dbReference>
<proteinExistence type="inferred from homology"/>
<dbReference type="PANTHER" id="PTHR12161">
    <property type="entry name" value="IST1 FAMILY MEMBER"/>
    <property type="match status" value="1"/>
</dbReference>
<dbReference type="OrthoDB" id="10266464at2759"/>
<keyword evidence="5" id="KW-1185">Reference proteome</keyword>